<dbReference type="AlphaFoldDB" id="A0A3D8JBJ7"/>
<keyword evidence="1" id="KW-0732">Signal</keyword>
<proteinExistence type="predicted"/>
<accession>A0A3D8JBJ7</accession>
<reference evidence="2 3" key="1">
    <citation type="submission" date="2018-04" db="EMBL/GenBank/DDBJ databases">
        <title>Novel Campyloabacter and Helicobacter Species and Strains.</title>
        <authorList>
            <person name="Mannion A.J."/>
            <person name="Shen Z."/>
            <person name="Fox J.G."/>
        </authorList>
    </citation>
    <scope>NUCLEOTIDE SEQUENCE [LARGE SCALE GENOMIC DNA]</scope>
    <source>
        <strain evidence="2 3">MIT 04-9362</strain>
    </source>
</reference>
<dbReference type="OrthoDB" id="5329047at2"/>
<evidence type="ECO:0000313" key="3">
    <source>
        <dbReference type="Proteomes" id="UP000256695"/>
    </source>
</evidence>
<dbReference type="Proteomes" id="UP000256695">
    <property type="component" value="Unassembled WGS sequence"/>
</dbReference>
<feature type="chain" id="PRO_5017780792" description="Lipoprotein" evidence="1">
    <location>
        <begin position="29"/>
        <end position="196"/>
    </location>
</feature>
<gene>
    <name evidence="2" type="ORF">CQA57_00330</name>
</gene>
<sequence>MNFFNLLKFKSFAYCSIALVILFFSSCAGTKNLFTNKPVRGQKQIAKEELPPPDFKLLFIKSPKFSYYDYALLRIQDDAIYIELFKLGQNIGNISIFDTKICFMNDCAPKWPSAKEFFGKVAYANLFDDILLGKDIFDGKGKMVGEGNAIIQRFQQSGQIIYYERKQGHILFQNLSTGVTISLDDYVDPSKQYEKK</sequence>
<comment type="caution">
    <text evidence="2">The sequence shown here is derived from an EMBL/GenBank/DDBJ whole genome shotgun (WGS) entry which is preliminary data.</text>
</comment>
<name>A0A3D8JBJ7_9HELI</name>
<evidence type="ECO:0000313" key="2">
    <source>
        <dbReference type="EMBL" id="RDU74535.1"/>
    </source>
</evidence>
<evidence type="ECO:0000256" key="1">
    <source>
        <dbReference type="SAM" id="SignalP"/>
    </source>
</evidence>
<dbReference type="RefSeq" id="WP_115578244.1">
    <property type="nucleotide sequence ID" value="NZ_NXLX01000001.1"/>
</dbReference>
<feature type="signal peptide" evidence="1">
    <location>
        <begin position="1"/>
        <end position="28"/>
    </location>
</feature>
<protein>
    <recommendedName>
        <fullName evidence="4">Lipoprotein</fullName>
    </recommendedName>
</protein>
<keyword evidence="3" id="KW-1185">Reference proteome</keyword>
<dbReference type="EMBL" id="NXLX01000001">
    <property type="protein sequence ID" value="RDU74535.1"/>
    <property type="molecule type" value="Genomic_DNA"/>
</dbReference>
<evidence type="ECO:0008006" key="4">
    <source>
        <dbReference type="Google" id="ProtNLM"/>
    </source>
</evidence>
<organism evidence="2 3">
    <name type="scientific">Helicobacter anseris</name>
    <dbReference type="NCBI Taxonomy" id="375926"/>
    <lineage>
        <taxon>Bacteria</taxon>
        <taxon>Pseudomonadati</taxon>
        <taxon>Campylobacterota</taxon>
        <taxon>Epsilonproteobacteria</taxon>
        <taxon>Campylobacterales</taxon>
        <taxon>Helicobacteraceae</taxon>
        <taxon>Helicobacter</taxon>
    </lineage>
</organism>